<evidence type="ECO:0000313" key="3">
    <source>
        <dbReference type="Proteomes" id="UP001203136"/>
    </source>
</evidence>
<dbReference type="GO" id="GO:0004853">
    <property type="term" value="F:uroporphyrinogen decarboxylase activity"/>
    <property type="evidence" value="ECO:0007669"/>
    <property type="project" value="InterPro"/>
</dbReference>
<sequence length="351" mass="39226">MTKHERFLNVLANKPVDRVPVAFFHHFLEDWTDFGKGIEDDEVFEKNIEGHRIARKLFDPDVAKVMNDSLMLMPVEASFVKTAADLRKIEPLSSGSGFVKRTLELTKRVREIYADSDAPVYATSFSPTLVLRSALPEGRRPGLGGPETVIKRFIKEAPEALGEACKTVSEGIMELNRLLIKECGVDGIYLSVNNQAGFFPEEIYRTYISPFEKAVLDDANKLSDVNILHICGFIGQGNDLNLFTGFNAAAYNWDVHTEKVSLSQGKRLFGGKAVFGGFEQKGVLYKGTREEVEKYTYQILDEAGQVGIMVGADCTVPADIDDSRLEWVRQAAIRYAAQPIRKIKYNSESLN</sequence>
<organism evidence="2 3">
    <name type="scientific">Clostridium symbiosum</name>
    <name type="common">Bacteroides symbiosus</name>
    <dbReference type="NCBI Taxonomy" id="1512"/>
    <lineage>
        <taxon>Bacteria</taxon>
        <taxon>Bacillati</taxon>
        <taxon>Bacillota</taxon>
        <taxon>Clostridia</taxon>
        <taxon>Lachnospirales</taxon>
        <taxon>Lachnospiraceae</taxon>
        <taxon>Otoolea</taxon>
    </lineage>
</organism>
<dbReference type="PANTHER" id="PTHR47099">
    <property type="entry name" value="METHYLCOBAMIDE:COM METHYLTRANSFERASE MTBA"/>
    <property type="match status" value="1"/>
</dbReference>
<feature type="domain" description="Uroporphyrinogen decarboxylase (URO-D)" evidence="1">
    <location>
        <begin position="74"/>
        <end position="332"/>
    </location>
</feature>
<dbReference type="RefSeq" id="WP_009298796.1">
    <property type="nucleotide sequence ID" value="NZ_CABHNX010000035.1"/>
</dbReference>
<protein>
    <recommendedName>
        <fullName evidence="1">Uroporphyrinogen decarboxylase (URO-D) domain-containing protein</fullName>
    </recommendedName>
</protein>
<dbReference type="Gene3D" id="3.20.20.210">
    <property type="match status" value="1"/>
</dbReference>
<name>A0AAW5F8W3_CLOSY</name>
<dbReference type="Pfam" id="PF01208">
    <property type="entry name" value="URO-D"/>
    <property type="match status" value="1"/>
</dbReference>
<proteinExistence type="predicted"/>
<accession>A0AAW5F8W3</accession>
<dbReference type="InterPro" id="IPR052024">
    <property type="entry name" value="Methanogen_methyltrans"/>
</dbReference>
<gene>
    <name evidence="2" type="ORF">K5I21_20875</name>
</gene>
<dbReference type="GO" id="GO:0006779">
    <property type="term" value="P:porphyrin-containing compound biosynthetic process"/>
    <property type="evidence" value="ECO:0007669"/>
    <property type="project" value="InterPro"/>
</dbReference>
<dbReference type="SUPFAM" id="SSF51726">
    <property type="entry name" value="UROD/MetE-like"/>
    <property type="match status" value="1"/>
</dbReference>
<dbReference type="AlphaFoldDB" id="A0AAW5F8W3"/>
<dbReference type="InterPro" id="IPR038071">
    <property type="entry name" value="UROD/MetE-like_sf"/>
</dbReference>
<evidence type="ECO:0000313" key="2">
    <source>
        <dbReference type="EMBL" id="MCK0088276.1"/>
    </source>
</evidence>
<dbReference type="Proteomes" id="UP001203136">
    <property type="component" value="Unassembled WGS sequence"/>
</dbReference>
<comment type="caution">
    <text evidence="2">The sequence shown here is derived from an EMBL/GenBank/DDBJ whole genome shotgun (WGS) entry which is preliminary data.</text>
</comment>
<dbReference type="EMBL" id="JAINVB010000001">
    <property type="protein sequence ID" value="MCK0088276.1"/>
    <property type="molecule type" value="Genomic_DNA"/>
</dbReference>
<dbReference type="PANTHER" id="PTHR47099:SF1">
    <property type="entry name" value="METHYLCOBAMIDE:COM METHYLTRANSFERASE MTBA"/>
    <property type="match status" value="1"/>
</dbReference>
<evidence type="ECO:0000259" key="1">
    <source>
        <dbReference type="Pfam" id="PF01208"/>
    </source>
</evidence>
<reference evidence="2" key="1">
    <citation type="journal article" date="2022" name="Cell Host Microbe">
        <title>Colonization of the live biotherapeutic product VE303 and modulation of the microbiota and metabolites in healthy volunteers.</title>
        <authorList>
            <person name="Dsouza M."/>
            <person name="Menon R."/>
            <person name="Crossette E."/>
            <person name="Bhattarai S.K."/>
            <person name="Schneider J."/>
            <person name="Kim Y.G."/>
            <person name="Reddy S."/>
            <person name="Caballero S."/>
            <person name="Felix C."/>
            <person name="Cornacchione L."/>
            <person name="Hendrickson J."/>
            <person name="Watson A.R."/>
            <person name="Minot S.S."/>
            <person name="Greenfield N."/>
            <person name="Schopf L."/>
            <person name="Szabady R."/>
            <person name="Patarroyo J."/>
            <person name="Smith W."/>
            <person name="Harrison P."/>
            <person name="Kuijper E.J."/>
            <person name="Kelly C.P."/>
            <person name="Olle B."/>
            <person name="Bobilev D."/>
            <person name="Silber J.L."/>
            <person name="Bucci V."/>
            <person name="Roberts B."/>
            <person name="Faith J."/>
            <person name="Norman J.M."/>
        </authorList>
    </citation>
    <scope>NUCLEOTIDE SEQUENCE</scope>
    <source>
        <strain evidence="2">VE303-04</strain>
    </source>
</reference>
<dbReference type="InterPro" id="IPR000257">
    <property type="entry name" value="Uroporphyrinogen_deCOase"/>
</dbReference>